<evidence type="ECO:0000313" key="3">
    <source>
        <dbReference type="EMBL" id="CEJ85391.1"/>
    </source>
</evidence>
<keyword evidence="4" id="KW-1185">Reference proteome</keyword>
<organism evidence="3 4">
    <name type="scientific">[Torrubiella] hemipterigena</name>
    <dbReference type="NCBI Taxonomy" id="1531966"/>
    <lineage>
        <taxon>Eukaryota</taxon>
        <taxon>Fungi</taxon>
        <taxon>Dikarya</taxon>
        <taxon>Ascomycota</taxon>
        <taxon>Pezizomycotina</taxon>
        <taxon>Sordariomycetes</taxon>
        <taxon>Hypocreomycetidae</taxon>
        <taxon>Hypocreales</taxon>
        <taxon>Clavicipitaceae</taxon>
        <taxon>Clavicipitaceae incertae sedis</taxon>
        <taxon>'Torrubiella' clade</taxon>
    </lineage>
</organism>
<feature type="compositionally biased region" description="Basic and acidic residues" evidence="1">
    <location>
        <begin position="249"/>
        <end position="264"/>
    </location>
</feature>
<feature type="compositionally biased region" description="Basic and acidic residues" evidence="1">
    <location>
        <begin position="359"/>
        <end position="370"/>
    </location>
</feature>
<proteinExistence type="predicted"/>
<evidence type="ECO:0000256" key="1">
    <source>
        <dbReference type="SAM" id="MobiDB-lite"/>
    </source>
</evidence>
<feature type="compositionally biased region" description="Basic residues" evidence="1">
    <location>
        <begin position="300"/>
        <end position="310"/>
    </location>
</feature>
<sequence length="571" mass="66056">MVSSANSEASPGAVIQYAYMFEENKRPTKQLDALLRAIARYIVIELGDRQELQLTPRKLAAFYKAVGGDYDSIFIEMPEASISYIWQVTGCQHSLQPGDNDFKPPTVPALTPRGFSRWESVEILLGPEEHVPYMQFAAKNWDLRHPETGERFPADLPADVFPRTPDVEVDLWHQNCGRRVAQEAAREKDESMRRARPTEPTEPRYGRPSAHSATPPGRPRSDDSDYFGRSASYTHIPERQNATRARHSRSPEKSAKRSPSEERARRRSFSDFSSIPRQEEEREKPLYDQTYLDPSDRRPPQGRRNSHPRRYSTSEDEIHLPASMSDRNRRRHRGTSPPIPSIRRVVPPADAGSKSTRPIRTDVRSDDARRSTGLSPLGSLRHKLSETVSSILPNGLASDRSKPASRHHASSEHLRPRRSKEQFTSSRLSKSYSDVDTDDEIVDDPADELRRRRRKATEDKARDSDRERDRYKDRGDRERVRDSDRERDSDRDRMPPRDRQRTRRPDPPRRTSSHADADRRRDAGPWDMSYRDRMKEERRRWDRRPSADDEVDMATSAMPTGNRRYPEPSYS</sequence>
<dbReference type="Pfam" id="PF24355">
    <property type="entry name" value="DUF7514"/>
    <property type="match status" value="1"/>
</dbReference>
<feature type="compositionally biased region" description="Basic and acidic residues" evidence="1">
    <location>
        <begin position="277"/>
        <end position="286"/>
    </location>
</feature>
<feature type="compositionally biased region" description="Acidic residues" evidence="1">
    <location>
        <begin position="435"/>
        <end position="446"/>
    </location>
</feature>
<feature type="domain" description="DUF7514" evidence="2">
    <location>
        <begin position="19"/>
        <end position="176"/>
    </location>
</feature>
<dbReference type="Proteomes" id="UP000039046">
    <property type="component" value="Unassembled WGS sequence"/>
</dbReference>
<feature type="compositionally biased region" description="Polar residues" evidence="1">
    <location>
        <begin position="422"/>
        <end position="432"/>
    </location>
</feature>
<evidence type="ECO:0000313" key="4">
    <source>
        <dbReference type="Proteomes" id="UP000039046"/>
    </source>
</evidence>
<feature type="compositionally biased region" description="Basic and acidic residues" evidence="1">
    <location>
        <begin position="180"/>
        <end position="205"/>
    </location>
</feature>
<dbReference type="InterPro" id="IPR055936">
    <property type="entry name" value="DUF7514"/>
</dbReference>
<dbReference type="PANTHER" id="PTHR39611:SF2">
    <property type="entry name" value="HYDROXYPROLINE-RICH GLYCOPROTEIN DZ-HRGP"/>
    <property type="match status" value="1"/>
</dbReference>
<dbReference type="HOGENOM" id="CLU_019694_0_0_1"/>
<feature type="compositionally biased region" description="Basic and acidic residues" evidence="1">
    <location>
        <begin position="456"/>
        <end position="547"/>
    </location>
</feature>
<dbReference type="AlphaFoldDB" id="A0A0A1SZD9"/>
<gene>
    <name evidence="3" type="ORF">VHEMI03757</name>
</gene>
<dbReference type="OrthoDB" id="5420895at2759"/>
<name>A0A0A1SZD9_9HYPO</name>
<reference evidence="3 4" key="1">
    <citation type="journal article" date="2015" name="Genome Announc.">
        <title>Draft Genome Sequence and Gene Annotation of the Entomopathogenic Fungus Verticillium hemipterigenum.</title>
        <authorList>
            <person name="Horn F."/>
            <person name="Habel A."/>
            <person name="Scharf D.H."/>
            <person name="Dworschak J."/>
            <person name="Brakhage A.A."/>
            <person name="Guthke R."/>
            <person name="Hertweck C."/>
            <person name="Linde J."/>
        </authorList>
    </citation>
    <scope>NUCLEOTIDE SEQUENCE [LARGE SCALE GENOMIC DNA]</scope>
</reference>
<protein>
    <recommendedName>
        <fullName evidence="2">DUF7514 domain-containing protein</fullName>
    </recommendedName>
</protein>
<feature type="region of interest" description="Disordered" evidence="1">
    <location>
        <begin position="180"/>
        <end position="571"/>
    </location>
</feature>
<evidence type="ECO:0000259" key="2">
    <source>
        <dbReference type="Pfam" id="PF24355"/>
    </source>
</evidence>
<dbReference type="EMBL" id="CDHN01000002">
    <property type="protein sequence ID" value="CEJ85391.1"/>
    <property type="molecule type" value="Genomic_DNA"/>
</dbReference>
<dbReference type="PANTHER" id="PTHR39611">
    <property type="entry name" value="HYDROXYPROLINE-RICH GLYCOPROTEIN DZ-HRGP-RELATED"/>
    <property type="match status" value="1"/>
</dbReference>
<accession>A0A0A1SZD9</accession>